<dbReference type="RefSeq" id="WP_141726337.1">
    <property type="nucleotide sequence ID" value="NZ_FODD01000003.1"/>
</dbReference>
<evidence type="ECO:0000313" key="1">
    <source>
        <dbReference type="EMBL" id="SEN30631.1"/>
    </source>
</evidence>
<reference evidence="1 2" key="1">
    <citation type="submission" date="2016-10" db="EMBL/GenBank/DDBJ databases">
        <authorList>
            <person name="de Groot N.N."/>
        </authorList>
    </citation>
    <scope>NUCLEOTIDE SEQUENCE [LARGE SCALE GENOMIC DNA]</scope>
    <source>
        <strain evidence="1 2">CGMCC 4.2026</strain>
    </source>
</reference>
<dbReference type="EMBL" id="FODD01000003">
    <property type="protein sequence ID" value="SEN30631.1"/>
    <property type="molecule type" value="Genomic_DNA"/>
</dbReference>
<name>A0A1H8FFJ3_9ACTN</name>
<dbReference type="Proteomes" id="UP000181951">
    <property type="component" value="Unassembled WGS sequence"/>
</dbReference>
<accession>A0A1H8FFJ3</accession>
<dbReference type="OrthoDB" id="4245609at2"/>
<evidence type="ECO:0000313" key="2">
    <source>
        <dbReference type="Proteomes" id="UP000181951"/>
    </source>
</evidence>
<protein>
    <submittedName>
        <fullName evidence="1">Uncharacterized protein</fullName>
    </submittedName>
</protein>
<sequence length="85" mass="9271">MAMGNLPAREWMIKDAKGRKYSFDSETEAFGELAEYGEGATVWTRDVVRVAFITKSVYGWQEVSELGAPVTGRVLGQPDAATGRG</sequence>
<gene>
    <name evidence="1" type="ORF">SAMN05216267_1003299</name>
</gene>
<proteinExistence type="predicted"/>
<dbReference type="AlphaFoldDB" id="A0A1H8FFJ3"/>
<keyword evidence="2" id="KW-1185">Reference proteome</keyword>
<organism evidence="1 2">
    <name type="scientific">Actinacidiphila rubida</name>
    <dbReference type="NCBI Taxonomy" id="310780"/>
    <lineage>
        <taxon>Bacteria</taxon>
        <taxon>Bacillati</taxon>
        <taxon>Actinomycetota</taxon>
        <taxon>Actinomycetes</taxon>
        <taxon>Kitasatosporales</taxon>
        <taxon>Streptomycetaceae</taxon>
        <taxon>Actinacidiphila</taxon>
    </lineage>
</organism>